<protein>
    <submittedName>
        <fullName evidence="1 2">Tetratricopeptide repeat protein</fullName>
    </submittedName>
</protein>
<evidence type="ECO:0000313" key="1">
    <source>
        <dbReference type="EMBL" id="KAG7339181.1"/>
    </source>
</evidence>
<comment type="caution">
    <text evidence="2">The sequence shown here is derived from an EMBL/GenBank/DDBJ whole genome shotgun (WGS) entry which is preliminary data.</text>
</comment>
<reference evidence="2" key="2">
    <citation type="submission" date="2021-04" db="EMBL/GenBank/DDBJ databases">
        <authorList>
            <person name="Podell S."/>
        </authorList>
    </citation>
    <scope>NUCLEOTIDE SEQUENCE</scope>
    <source>
        <strain evidence="2">Hildebrandi</strain>
    </source>
</reference>
<accession>A0A9K3M0P8</accession>
<sequence>MLQNMVSLPGTTVCITGMTATALQSISEQNNMGVSLYNQGRFDEAVRVFKEATSASKTFLSGPMEMERTTTAVVMSTSLQVLPSKTALTKDMDSLIDRSVFLKPFEVVLILGDRQMVNPIYKENCQDRLFFSRLSTILIFNMALTHHAMAMVSRDEDSKSKREFLSKAMDLYNLAYSIPQEEQEQEVIEETILPLFVKAVLNNLGHCFSSMNDTNNSMACYELLLRSIIIFQQDHHIQCRNNSGESSNENFSTDHSSTACCFLNNTLFLILKDPGLAPAA</sequence>
<name>A0A9K3M0P8_9STRA</name>
<reference evidence="2" key="1">
    <citation type="journal article" date="2021" name="Sci. Rep.">
        <title>Diploid genomic architecture of Nitzschia inconspicua, an elite biomass production diatom.</title>
        <authorList>
            <person name="Oliver A."/>
            <person name="Podell S."/>
            <person name="Pinowska A."/>
            <person name="Traller J.C."/>
            <person name="Smith S.R."/>
            <person name="McClure R."/>
            <person name="Beliaev A."/>
            <person name="Bohutskyi P."/>
            <person name="Hill E.A."/>
            <person name="Rabines A."/>
            <person name="Zheng H."/>
            <person name="Allen L.Z."/>
            <person name="Kuo A."/>
            <person name="Grigoriev I.V."/>
            <person name="Allen A.E."/>
            <person name="Hazlebeck D."/>
            <person name="Allen E.E."/>
        </authorList>
    </citation>
    <scope>NUCLEOTIDE SEQUENCE</scope>
    <source>
        <strain evidence="2">Hildebrandi</strain>
    </source>
</reference>
<evidence type="ECO:0000313" key="2">
    <source>
        <dbReference type="EMBL" id="KAG7371574.1"/>
    </source>
</evidence>
<dbReference type="EMBL" id="JAGRRH010000039">
    <property type="protein sequence ID" value="KAG7339181.1"/>
    <property type="molecule type" value="Genomic_DNA"/>
</dbReference>
<organism evidence="2 3">
    <name type="scientific">Nitzschia inconspicua</name>
    <dbReference type="NCBI Taxonomy" id="303405"/>
    <lineage>
        <taxon>Eukaryota</taxon>
        <taxon>Sar</taxon>
        <taxon>Stramenopiles</taxon>
        <taxon>Ochrophyta</taxon>
        <taxon>Bacillariophyta</taxon>
        <taxon>Bacillariophyceae</taxon>
        <taxon>Bacillariophycidae</taxon>
        <taxon>Bacillariales</taxon>
        <taxon>Bacillariaceae</taxon>
        <taxon>Nitzschia</taxon>
    </lineage>
</organism>
<gene>
    <name evidence="2" type="ORF">IV203_020144</name>
    <name evidence="1" type="ORF">IV203_020334</name>
</gene>
<dbReference type="InterPro" id="IPR019734">
    <property type="entry name" value="TPR_rpt"/>
</dbReference>
<dbReference type="Pfam" id="PF13181">
    <property type="entry name" value="TPR_8"/>
    <property type="match status" value="2"/>
</dbReference>
<dbReference type="EMBL" id="JAGRRH010000004">
    <property type="protein sequence ID" value="KAG7371574.1"/>
    <property type="molecule type" value="Genomic_DNA"/>
</dbReference>
<evidence type="ECO:0000313" key="3">
    <source>
        <dbReference type="Proteomes" id="UP000693970"/>
    </source>
</evidence>
<proteinExistence type="predicted"/>
<dbReference type="AlphaFoldDB" id="A0A9K3M0P8"/>
<dbReference type="Proteomes" id="UP000693970">
    <property type="component" value="Unassembled WGS sequence"/>
</dbReference>
<keyword evidence="3" id="KW-1185">Reference proteome</keyword>